<comment type="similarity">
    <text evidence="3">Belongs to the glycosyl hydrolase 76 family.</text>
</comment>
<dbReference type="GO" id="GO:0016052">
    <property type="term" value="P:carbohydrate catabolic process"/>
    <property type="evidence" value="ECO:0007669"/>
    <property type="project" value="InterPro"/>
</dbReference>
<keyword evidence="10" id="KW-0547">Nucleotide-binding</keyword>
<dbReference type="Proteomes" id="UP000275385">
    <property type="component" value="Unassembled WGS sequence"/>
</dbReference>
<dbReference type="Gene3D" id="3.30.470.20">
    <property type="entry name" value="ATP-grasp fold, B domain"/>
    <property type="match status" value="1"/>
</dbReference>
<evidence type="ECO:0000256" key="10">
    <source>
        <dbReference type="PROSITE-ProRule" id="PRU00409"/>
    </source>
</evidence>
<dbReference type="GO" id="GO:0005524">
    <property type="term" value="F:ATP binding"/>
    <property type="evidence" value="ECO:0007669"/>
    <property type="project" value="UniProtKB-UniRule"/>
</dbReference>
<feature type="signal peptide" evidence="11">
    <location>
        <begin position="1"/>
        <end position="16"/>
    </location>
</feature>
<protein>
    <recommendedName>
        <fullName evidence="4">mannan endo-1,6-alpha-mannosidase</fullName>
        <ecNumber evidence="4">3.2.1.101</ecNumber>
    </recommendedName>
</protein>
<evidence type="ECO:0000256" key="3">
    <source>
        <dbReference type="ARBA" id="ARBA00009699"/>
    </source>
</evidence>
<name>A0A420YGU6_9PEZI</name>
<dbReference type="SUPFAM" id="SSF48208">
    <property type="entry name" value="Six-hairpin glycosidases"/>
    <property type="match status" value="1"/>
</dbReference>
<keyword evidence="8" id="KW-0325">Glycoprotein</keyword>
<dbReference type="EMBL" id="QVQW01000011">
    <property type="protein sequence ID" value="RKU47076.1"/>
    <property type="molecule type" value="Genomic_DNA"/>
</dbReference>
<evidence type="ECO:0000313" key="13">
    <source>
        <dbReference type="EMBL" id="RKU47076.1"/>
    </source>
</evidence>
<dbReference type="InterPro" id="IPR005198">
    <property type="entry name" value="Glyco_hydro_76"/>
</dbReference>
<evidence type="ECO:0000313" key="14">
    <source>
        <dbReference type="Proteomes" id="UP000275385"/>
    </source>
</evidence>
<evidence type="ECO:0000256" key="2">
    <source>
        <dbReference type="ARBA" id="ARBA00004308"/>
    </source>
</evidence>
<keyword evidence="5 11" id="KW-0732">Signal</keyword>
<keyword evidence="10" id="KW-0067">ATP-binding</keyword>
<evidence type="ECO:0000256" key="9">
    <source>
        <dbReference type="ARBA" id="ARBA00023295"/>
    </source>
</evidence>
<evidence type="ECO:0000259" key="12">
    <source>
        <dbReference type="PROSITE" id="PS50975"/>
    </source>
</evidence>
<dbReference type="SUPFAM" id="SSF56059">
    <property type="entry name" value="Glutathione synthetase ATP-binding domain-like"/>
    <property type="match status" value="1"/>
</dbReference>
<evidence type="ECO:0000256" key="4">
    <source>
        <dbReference type="ARBA" id="ARBA00012350"/>
    </source>
</evidence>
<dbReference type="GO" id="GO:0009272">
    <property type="term" value="P:fungal-type cell wall biogenesis"/>
    <property type="evidence" value="ECO:0007669"/>
    <property type="project" value="TreeGrafter"/>
</dbReference>
<comment type="caution">
    <text evidence="13">The sequence shown here is derived from an EMBL/GenBank/DDBJ whole genome shotgun (WGS) entry which is preliminary data.</text>
</comment>
<dbReference type="Pfam" id="PF03663">
    <property type="entry name" value="Glyco_hydro_76"/>
    <property type="match status" value="1"/>
</dbReference>
<evidence type="ECO:0000256" key="11">
    <source>
        <dbReference type="SAM" id="SignalP"/>
    </source>
</evidence>
<dbReference type="Gene3D" id="1.50.10.20">
    <property type="match status" value="1"/>
</dbReference>
<dbReference type="STRING" id="177199.A0A420YGU6"/>
<dbReference type="FunFam" id="1.50.10.20:FF:000006">
    <property type="entry name" value="Mannan endo-1,6-alpha-mannosidase"/>
    <property type="match status" value="1"/>
</dbReference>
<evidence type="ECO:0000256" key="7">
    <source>
        <dbReference type="ARBA" id="ARBA00023136"/>
    </source>
</evidence>
<accession>A0A420YGU6</accession>
<proteinExistence type="inferred from homology"/>
<keyword evidence="7" id="KW-0472">Membrane</keyword>
<evidence type="ECO:0000256" key="8">
    <source>
        <dbReference type="ARBA" id="ARBA00023180"/>
    </source>
</evidence>
<sequence>MKYLAVSGLLTATALAAIDIGNGGTNESVPLLKAAAKLVTSNLVTYYHGTEPGKTVGILPAPGTSSNTTDRYYWWESGVMWDTLISYWHSTGDEQYNDLITKGLLSQVGPSNNFMPPNWTATMGNDDQGFWAMAAMTAAETGLPNDGAQEGQGWLDLVKNVFETQAQRWNEGDSCGGGLRWQIPVINAGYDYKNSASQAVLFNIASRLARYTGNQTYADWAEKVWTWTENMGFMHDVENVGTVVYDGAHVEKNCTDINRSQWSYTAGIFLHGAASMYNQSQSSQGDVWRDRISKVYGAIGHDFFDNSSLVLFETACEGRRGNKSTCTKDMRAFKGITLRALTSLTKLASFETVSPLLLSTATGAARLCDNQTGACSFTWDNSELDESQKNGIVKDDGLRGVVGRFPSRVEPDRELTRQRWCTFDLRNPTAKEAQPPTMGSLSKTPDGISLPIITLNTTLADLYRHHAPSASSHRIGFIFTGVNSALDLTPSFPANQKYLYQDTPFNTLPPSKLVRNPSTSIQRPLASKYLSLLPQRDGFIAGSAERSVVICFPVDGTDHSRQEAEATLSVLDQRQRPELVFVPGPGDVKGLLEKRGIDKIMCKVVLDQLEGLPLTVPTDTTWFLNSKAALARSGLPTPKAEVIEVQGVCESVEECCDICTKTTEEDGEETEVHFVPDGCKGRRRIWIEEQTRRILSAVEKRQVPFVFKNQQTFGGAGTWVVKKEDDKKELLELLDGENGVLKKMLSRVTKRNKHLRPAAIIISDIVRNPVADIGLTFFVSEKGEAVFLGASEQMCDDNNAWFGSTINYSRQEKLQEKLDELMKRTAKWLSEYSYYGAAGVDVLETRTAGETESNSGEVTAYHIVDMNVRTSGSMCLPLMRDFFTSRGLTSASSFGITVQKTREDFIRQFQKEFESGRMCIVSWYHDHDTGMSIGDVAIGAEDDQKLQEDIKAVRDMTEDVVF</sequence>
<dbReference type="InterPro" id="IPR011761">
    <property type="entry name" value="ATP-grasp"/>
</dbReference>
<dbReference type="PROSITE" id="PS50975">
    <property type="entry name" value="ATP_GRASP"/>
    <property type="match status" value="1"/>
</dbReference>
<feature type="chain" id="PRO_5019455129" description="mannan endo-1,6-alpha-mannosidase" evidence="11">
    <location>
        <begin position="17"/>
        <end position="962"/>
    </location>
</feature>
<dbReference type="InterPro" id="IPR008928">
    <property type="entry name" value="6-hairpin_glycosidase_sf"/>
</dbReference>
<evidence type="ECO:0000256" key="6">
    <source>
        <dbReference type="ARBA" id="ARBA00022801"/>
    </source>
</evidence>
<gene>
    <name evidence="13" type="ORF">DL546_009160</name>
</gene>
<keyword evidence="9" id="KW-0326">Glycosidase</keyword>
<reference evidence="13 14" key="1">
    <citation type="submission" date="2018-08" db="EMBL/GenBank/DDBJ databases">
        <title>Draft genome of the lignicolous fungus Coniochaeta pulveracea.</title>
        <authorList>
            <person name="Borstlap C.J."/>
            <person name="De Witt R.N."/>
            <person name="Botha A."/>
            <person name="Volschenk H."/>
        </authorList>
    </citation>
    <scope>NUCLEOTIDE SEQUENCE [LARGE SCALE GENOMIC DNA]</scope>
    <source>
        <strain evidence="13 14">CAB683</strain>
    </source>
</reference>
<keyword evidence="14" id="KW-1185">Reference proteome</keyword>
<dbReference type="GO" id="GO:0008496">
    <property type="term" value="F:mannan endo-1,6-alpha-mannosidase activity"/>
    <property type="evidence" value="ECO:0007669"/>
    <property type="project" value="UniProtKB-EC"/>
</dbReference>
<comment type="catalytic activity">
    <reaction evidence="1">
        <text>Random hydrolysis of (1-&gt;6)-alpha-D-mannosidic linkages in unbranched (1-&gt;6)-mannans.</text>
        <dbReference type="EC" id="3.2.1.101"/>
    </reaction>
</comment>
<evidence type="ECO:0000256" key="1">
    <source>
        <dbReference type="ARBA" id="ARBA00001452"/>
    </source>
</evidence>
<keyword evidence="6" id="KW-0378">Hydrolase</keyword>
<dbReference type="GO" id="GO:0012505">
    <property type="term" value="C:endomembrane system"/>
    <property type="evidence" value="ECO:0007669"/>
    <property type="project" value="UniProtKB-SubCell"/>
</dbReference>
<dbReference type="OrthoDB" id="5946236at2759"/>
<dbReference type="GO" id="GO:0046872">
    <property type="term" value="F:metal ion binding"/>
    <property type="evidence" value="ECO:0007669"/>
    <property type="project" value="InterPro"/>
</dbReference>
<dbReference type="EC" id="3.2.1.101" evidence="4"/>
<comment type="subcellular location">
    <subcellularLocation>
        <location evidence="2">Endomembrane system</location>
    </subcellularLocation>
</comment>
<organism evidence="13 14">
    <name type="scientific">Coniochaeta pulveracea</name>
    <dbReference type="NCBI Taxonomy" id="177199"/>
    <lineage>
        <taxon>Eukaryota</taxon>
        <taxon>Fungi</taxon>
        <taxon>Dikarya</taxon>
        <taxon>Ascomycota</taxon>
        <taxon>Pezizomycotina</taxon>
        <taxon>Sordariomycetes</taxon>
        <taxon>Sordariomycetidae</taxon>
        <taxon>Coniochaetales</taxon>
        <taxon>Coniochaetaceae</taxon>
        <taxon>Coniochaeta</taxon>
    </lineage>
</organism>
<dbReference type="PANTHER" id="PTHR12145">
    <property type="entry name" value="MANNAN ENDO-1,6-ALPHA-MANNOSIDASE DCW1"/>
    <property type="match status" value="1"/>
</dbReference>
<dbReference type="InterPro" id="IPR014480">
    <property type="entry name" value="Mannan-1_6-alpha_mannosidase"/>
</dbReference>
<dbReference type="AlphaFoldDB" id="A0A420YGU6"/>
<evidence type="ECO:0000256" key="5">
    <source>
        <dbReference type="ARBA" id="ARBA00022729"/>
    </source>
</evidence>
<dbReference type="PANTHER" id="PTHR12145:SF36">
    <property type="entry name" value="MANNAN ENDO-1,6-ALPHA-MANNOSIDASE DCW1"/>
    <property type="match status" value="1"/>
</dbReference>
<feature type="domain" description="ATP-grasp" evidence="12">
    <location>
        <begin position="627"/>
        <end position="907"/>
    </location>
</feature>